<comment type="caution">
    <text evidence="2">The sequence shown here is derived from an EMBL/GenBank/DDBJ whole genome shotgun (WGS) entry which is preliminary data.</text>
</comment>
<protein>
    <submittedName>
        <fullName evidence="2">Uncharacterized protein</fullName>
    </submittedName>
</protein>
<evidence type="ECO:0000313" key="2">
    <source>
        <dbReference type="EMBL" id="PKK73878.1"/>
    </source>
</evidence>
<gene>
    <name evidence="2" type="ORF">RhiirC2_775469</name>
</gene>
<dbReference type="EMBL" id="LLXL01000340">
    <property type="protein sequence ID" value="PKK73878.1"/>
    <property type="molecule type" value="Genomic_DNA"/>
</dbReference>
<feature type="compositionally biased region" description="Polar residues" evidence="1">
    <location>
        <begin position="199"/>
        <end position="213"/>
    </location>
</feature>
<sequence length="213" mass="24607">MDKSFYVKFHAEIKTKDFLENNATNILGNDSNINNIWENNNTNPSESPESPLENNNNNAGPSENNHANLLENNALRLLDTNSSEIFARSSELELNHQNREYRVKLIKEFLDSVYQDVTNNDQLLLGMESFQKGYEKAKNTSNGQLVSYLHQNYQNLDSRFNVKNRKIPVQVASIQRRKHSKENDPNMMPSRKKRKISKLSHNLSQSIKKNINS</sequence>
<dbReference type="Proteomes" id="UP000233469">
    <property type="component" value="Unassembled WGS sequence"/>
</dbReference>
<proteinExistence type="predicted"/>
<accession>A0A2N1NJ21</accession>
<name>A0A2N1NJ21_9GLOM</name>
<reference evidence="2 3" key="2">
    <citation type="submission" date="2017-10" db="EMBL/GenBank/DDBJ databases">
        <title>Extensive intraspecific genome diversity in a model arbuscular mycorrhizal fungus.</title>
        <authorList>
            <person name="Chen E.C.H."/>
            <person name="Morin E."/>
            <person name="Baudet D."/>
            <person name="Noel J."/>
            <person name="Ndikumana S."/>
            <person name="Charron P."/>
            <person name="St-Onge C."/>
            <person name="Giorgi J."/>
            <person name="Grigoriev I.V."/>
            <person name="Roux C."/>
            <person name="Martin F.M."/>
            <person name="Corradi N."/>
        </authorList>
    </citation>
    <scope>NUCLEOTIDE SEQUENCE [LARGE SCALE GENOMIC DNA]</scope>
    <source>
        <strain evidence="2 3">C2</strain>
    </source>
</reference>
<reference evidence="2 3" key="1">
    <citation type="submission" date="2016-04" db="EMBL/GenBank/DDBJ databases">
        <title>Genome analyses suggest a sexual origin of heterokaryosis in a supposedly ancient asexual fungus.</title>
        <authorList>
            <person name="Ropars J."/>
            <person name="Sedzielewska K."/>
            <person name="Noel J."/>
            <person name="Charron P."/>
            <person name="Farinelli L."/>
            <person name="Marton T."/>
            <person name="Kruger M."/>
            <person name="Pelin A."/>
            <person name="Brachmann A."/>
            <person name="Corradi N."/>
        </authorList>
    </citation>
    <scope>NUCLEOTIDE SEQUENCE [LARGE SCALE GENOMIC DNA]</scope>
    <source>
        <strain evidence="2 3">C2</strain>
    </source>
</reference>
<feature type="region of interest" description="Disordered" evidence="1">
    <location>
        <begin position="173"/>
        <end position="213"/>
    </location>
</feature>
<dbReference type="AlphaFoldDB" id="A0A2N1NJ21"/>
<dbReference type="VEuPathDB" id="FungiDB:FUN_020216"/>
<organism evidence="2 3">
    <name type="scientific">Rhizophagus irregularis</name>
    <dbReference type="NCBI Taxonomy" id="588596"/>
    <lineage>
        <taxon>Eukaryota</taxon>
        <taxon>Fungi</taxon>
        <taxon>Fungi incertae sedis</taxon>
        <taxon>Mucoromycota</taxon>
        <taxon>Glomeromycotina</taxon>
        <taxon>Glomeromycetes</taxon>
        <taxon>Glomerales</taxon>
        <taxon>Glomeraceae</taxon>
        <taxon>Rhizophagus</taxon>
    </lineage>
</organism>
<evidence type="ECO:0000313" key="3">
    <source>
        <dbReference type="Proteomes" id="UP000233469"/>
    </source>
</evidence>
<evidence type="ECO:0000256" key="1">
    <source>
        <dbReference type="SAM" id="MobiDB-lite"/>
    </source>
</evidence>
<feature type="region of interest" description="Disordered" evidence="1">
    <location>
        <begin position="29"/>
        <end position="66"/>
    </location>
</feature>